<accession>X1I8T4</accession>
<evidence type="ECO:0000256" key="1">
    <source>
        <dbReference type="ARBA" id="ARBA00023235"/>
    </source>
</evidence>
<feature type="non-terminal residue" evidence="4">
    <location>
        <position position="1"/>
    </location>
</feature>
<dbReference type="InterPro" id="IPR004216">
    <property type="entry name" value="Fuc/Ara_isomerase_C"/>
</dbReference>
<dbReference type="InterPro" id="IPR015888">
    <property type="entry name" value="Fuc_isomerase_C"/>
</dbReference>
<name>X1I8T4_9ZZZZ</name>
<protein>
    <recommendedName>
        <fullName evidence="3">L-fucose isomerase C-terminal domain-containing protein</fullName>
    </recommendedName>
</protein>
<dbReference type="GO" id="GO:0005737">
    <property type="term" value="C:cytoplasm"/>
    <property type="evidence" value="ECO:0007669"/>
    <property type="project" value="InterPro"/>
</dbReference>
<gene>
    <name evidence="4" type="ORF">S03H2_44769</name>
</gene>
<reference evidence="4" key="1">
    <citation type="journal article" date="2014" name="Front. Microbiol.">
        <title>High frequency of phylogenetically diverse reductive dehalogenase-homologous genes in deep subseafloor sedimentary metagenomes.</title>
        <authorList>
            <person name="Kawai M."/>
            <person name="Futagami T."/>
            <person name="Toyoda A."/>
            <person name="Takaki Y."/>
            <person name="Nishi S."/>
            <person name="Hori S."/>
            <person name="Arai W."/>
            <person name="Tsubouchi T."/>
            <person name="Morono Y."/>
            <person name="Uchiyama I."/>
            <person name="Ito T."/>
            <person name="Fujiyama A."/>
            <person name="Inagaki F."/>
            <person name="Takami H."/>
        </authorList>
    </citation>
    <scope>NUCLEOTIDE SEQUENCE</scope>
    <source>
        <strain evidence="4">Expedition CK06-06</strain>
    </source>
</reference>
<proteinExistence type="predicted"/>
<sequence length="96" mass="10721">AWMEFTAKPGQVTLLQIVPKIEGFKMIIAAGEALGSDGVRVEGFPHVQIKFNFPLDDFFDQVVRGGATHHWAMVHGDVKSKLKMLAELLKIEKLVF</sequence>
<feature type="domain" description="L-fucose isomerase C-terminal" evidence="3">
    <location>
        <begin position="5"/>
        <end position="92"/>
    </location>
</feature>
<dbReference type="AlphaFoldDB" id="X1I8T4"/>
<evidence type="ECO:0000313" key="4">
    <source>
        <dbReference type="EMBL" id="GAH65705.1"/>
    </source>
</evidence>
<organism evidence="4">
    <name type="scientific">marine sediment metagenome</name>
    <dbReference type="NCBI Taxonomy" id="412755"/>
    <lineage>
        <taxon>unclassified sequences</taxon>
        <taxon>metagenomes</taxon>
        <taxon>ecological metagenomes</taxon>
    </lineage>
</organism>
<comment type="caution">
    <text evidence="4">The sequence shown here is derived from an EMBL/GenBank/DDBJ whole genome shotgun (WGS) entry which is preliminary data.</text>
</comment>
<keyword evidence="1" id="KW-0413">Isomerase</keyword>
<dbReference type="EMBL" id="BARU01028015">
    <property type="protein sequence ID" value="GAH65705.1"/>
    <property type="molecule type" value="Genomic_DNA"/>
</dbReference>
<dbReference type="GO" id="GO:0006004">
    <property type="term" value="P:fucose metabolic process"/>
    <property type="evidence" value="ECO:0007669"/>
    <property type="project" value="InterPro"/>
</dbReference>
<dbReference type="Pfam" id="PF02952">
    <property type="entry name" value="Fucose_iso_C"/>
    <property type="match status" value="1"/>
</dbReference>
<dbReference type="GO" id="GO:0008736">
    <property type="term" value="F:L-fucose isomerase activity"/>
    <property type="evidence" value="ECO:0007669"/>
    <property type="project" value="InterPro"/>
</dbReference>
<evidence type="ECO:0000256" key="2">
    <source>
        <dbReference type="ARBA" id="ARBA00023277"/>
    </source>
</evidence>
<evidence type="ECO:0000259" key="3">
    <source>
        <dbReference type="Pfam" id="PF02952"/>
    </source>
</evidence>
<keyword evidence="2" id="KW-0119">Carbohydrate metabolism</keyword>
<dbReference type="SUPFAM" id="SSF50443">
    <property type="entry name" value="FucI/AraA C-terminal domain-like"/>
    <property type="match status" value="1"/>
</dbReference>